<dbReference type="Proteomes" id="UP000250991">
    <property type="component" value="Unassembled WGS sequence"/>
</dbReference>
<dbReference type="GO" id="GO:0005829">
    <property type="term" value="C:cytosol"/>
    <property type="evidence" value="ECO:0007669"/>
    <property type="project" value="TreeGrafter"/>
</dbReference>
<dbReference type="GO" id="GO:0016874">
    <property type="term" value="F:ligase activity"/>
    <property type="evidence" value="ECO:0007669"/>
    <property type="project" value="UniProtKB-KW"/>
</dbReference>
<keyword evidence="1" id="KW-0808">Transferase</keyword>
<name>A0A2X3K4T9_ECOLX</name>
<dbReference type="GO" id="GO:0000820">
    <property type="term" value="P:regulation of glutamine family amino acid metabolic process"/>
    <property type="evidence" value="ECO:0007669"/>
    <property type="project" value="TreeGrafter"/>
</dbReference>
<accession>A0A2X3K4T9</accession>
<proteinExistence type="predicted"/>
<sequence>MDFADWPQLTGALTAHMTNVRRVFNELIGDDESETQEESLSEQWRELWQDALQEDDTTPVLAHLSEDDRKQVLTLIADFRKELDKRTIGPRGRQVLDHLMPHLLSDVCAREDAAVTLSRITALLVGIVTRTTYLELLSEFPAALKHLISLCAASPMIASQLARYHYCWMNCSIQTPFTSRRRPMPTAMSCASICCACRKMTKSNSLRRCVSSNRRSCYASPQRISLVRYR</sequence>
<evidence type="ECO:0000313" key="2">
    <source>
        <dbReference type="Proteomes" id="UP000250991"/>
    </source>
</evidence>
<dbReference type="InterPro" id="IPR023057">
    <property type="entry name" value="GlnE"/>
</dbReference>
<protein>
    <submittedName>
        <fullName evidence="1">Glutamate-ammonia-ligase adenylyltransferase</fullName>
        <ecNumber evidence="1">2.7.7.42</ecNumber>
    </submittedName>
</protein>
<organism evidence="1 2">
    <name type="scientific">Escherichia coli</name>
    <dbReference type="NCBI Taxonomy" id="562"/>
    <lineage>
        <taxon>Bacteria</taxon>
        <taxon>Pseudomonadati</taxon>
        <taxon>Pseudomonadota</taxon>
        <taxon>Gammaproteobacteria</taxon>
        <taxon>Enterobacterales</taxon>
        <taxon>Enterobacteriaceae</taxon>
        <taxon>Escherichia</taxon>
    </lineage>
</organism>
<dbReference type="AlphaFoldDB" id="A0A2X3K4T9"/>
<dbReference type="GO" id="GO:0008882">
    <property type="term" value="F:[glutamate-ammonia-ligase] adenylyltransferase activity"/>
    <property type="evidence" value="ECO:0007669"/>
    <property type="project" value="UniProtKB-EC"/>
</dbReference>
<dbReference type="STRING" id="585034.ECIAI1_3200"/>
<keyword evidence="1" id="KW-0436">Ligase</keyword>
<dbReference type="EMBL" id="UARW01000010">
    <property type="protein sequence ID" value="SQD01475.1"/>
    <property type="molecule type" value="Genomic_DNA"/>
</dbReference>
<reference evidence="1 2" key="1">
    <citation type="submission" date="2018-06" db="EMBL/GenBank/DDBJ databases">
        <authorList>
            <consortium name="Pathogen Informatics"/>
            <person name="Doyle S."/>
        </authorList>
    </citation>
    <scope>NUCLEOTIDE SEQUENCE [LARGE SCALE GENOMIC DNA]</scope>
    <source>
        <strain evidence="1 2">NCTC8009</strain>
    </source>
</reference>
<evidence type="ECO:0000313" key="1">
    <source>
        <dbReference type="EMBL" id="SQD01475.1"/>
    </source>
</evidence>
<dbReference type="PANTHER" id="PTHR30621">
    <property type="entry name" value="GLUTAMINE SYNTHETASE ADENYLYLTRANSFERASE"/>
    <property type="match status" value="1"/>
</dbReference>
<dbReference type="EC" id="2.7.7.42" evidence="1"/>
<dbReference type="PANTHER" id="PTHR30621:SF0">
    <property type="entry name" value="BIFUNCTIONAL GLUTAMINE SYNTHETASE ADENYLYLTRANSFERASE_ADENYLYL-REMOVING ENZYME"/>
    <property type="match status" value="1"/>
</dbReference>
<keyword evidence="1" id="KW-0548">Nucleotidyltransferase</keyword>
<dbReference type="Gene3D" id="1.20.120.1510">
    <property type="match status" value="1"/>
</dbReference>
<gene>
    <name evidence="1" type="primary">glnE_4</name>
    <name evidence="1" type="ORF">NCTC8009_01903</name>
</gene>
<dbReference type="FunFam" id="1.20.120.1510:FF:000001">
    <property type="entry name" value="Bifunctional glutamine synthetase adenylyltransferase/adenylyl-removing enzyme"/>
    <property type="match status" value="1"/>
</dbReference>